<reference evidence="1" key="1">
    <citation type="submission" date="2022-04" db="EMBL/GenBank/DDBJ databases">
        <title>Chromosome-scale genome assembly of Holotrichia oblita Faldermann.</title>
        <authorList>
            <person name="Rongchong L."/>
        </authorList>
    </citation>
    <scope>NUCLEOTIDE SEQUENCE</scope>
    <source>
        <strain evidence="1">81SQS9</strain>
    </source>
</reference>
<keyword evidence="2" id="KW-1185">Reference proteome</keyword>
<organism evidence="1 2">
    <name type="scientific">Holotrichia oblita</name>
    <name type="common">Chafer beetle</name>
    <dbReference type="NCBI Taxonomy" id="644536"/>
    <lineage>
        <taxon>Eukaryota</taxon>
        <taxon>Metazoa</taxon>
        <taxon>Ecdysozoa</taxon>
        <taxon>Arthropoda</taxon>
        <taxon>Hexapoda</taxon>
        <taxon>Insecta</taxon>
        <taxon>Pterygota</taxon>
        <taxon>Neoptera</taxon>
        <taxon>Endopterygota</taxon>
        <taxon>Coleoptera</taxon>
        <taxon>Polyphaga</taxon>
        <taxon>Scarabaeiformia</taxon>
        <taxon>Scarabaeidae</taxon>
        <taxon>Melolonthinae</taxon>
        <taxon>Holotrichia</taxon>
    </lineage>
</organism>
<proteinExistence type="predicted"/>
<dbReference type="Proteomes" id="UP001056778">
    <property type="component" value="Chromosome 1"/>
</dbReference>
<evidence type="ECO:0000313" key="2">
    <source>
        <dbReference type="Proteomes" id="UP001056778"/>
    </source>
</evidence>
<evidence type="ECO:0000313" key="1">
    <source>
        <dbReference type="EMBL" id="KAI4472050.1"/>
    </source>
</evidence>
<dbReference type="EMBL" id="CM043015">
    <property type="protein sequence ID" value="KAI4472050.1"/>
    <property type="molecule type" value="Genomic_DNA"/>
</dbReference>
<protein>
    <submittedName>
        <fullName evidence="1">Homeobox-like domain superfamily</fullName>
    </submittedName>
</protein>
<accession>A0ACB9TZ10</accession>
<comment type="caution">
    <text evidence="1">The sequence shown here is derived from an EMBL/GenBank/DDBJ whole genome shotgun (WGS) entry which is preliminary data.</text>
</comment>
<gene>
    <name evidence="1" type="ORF">MML48_1g03957</name>
</gene>
<name>A0ACB9TZ10_HOLOL</name>
<sequence length="202" mass="23485">MVRNYIRKTRRGDAYSPSDLDHVVNSIKTGAMTIYRAHKMYGIPKTTLYYHVTGKRGSKSRTQGRPPAIPPKEEEKLGDCIKTMEKWGFGLSRREVIEVVSQYVTENKIQCPFKNNIPGDEWFSSLKKRQNLSIKKPQAVEYPRKKMTDPFIVYRYFSLLKSTLDQLELHDKPNRIWNLDETSFSHDPCKTKIVGARGIQRC</sequence>